<accession>A0A9W8HJT5</accession>
<keyword evidence="1" id="KW-0813">Transport</keyword>
<comment type="caution">
    <text evidence="4">The sequence shown here is derived from an EMBL/GenBank/DDBJ whole genome shotgun (WGS) entry which is preliminary data.</text>
</comment>
<comment type="similarity">
    <text evidence="1">Belongs to the TIM50 family.</text>
</comment>
<dbReference type="InterPro" id="IPR004274">
    <property type="entry name" value="FCP1_dom"/>
</dbReference>
<keyword evidence="1" id="KW-0496">Mitochondrion</keyword>
<keyword evidence="5" id="KW-1185">Reference proteome</keyword>
<dbReference type="Proteomes" id="UP001140217">
    <property type="component" value="Unassembled WGS sequence"/>
</dbReference>
<comment type="subunit">
    <text evidence="1">Component of the TIM23 complex.</text>
</comment>
<proteinExistence type="inferred from homology"/>
<comment type="subcellular location">
    <subcellularLocation>
        <location evidence="1">Mitochondrion inner membrane</location>
        <topology evidence="1">Single-pass membrane protein</topology>
    </subcellularLocation>
</comment>
<dbReference type="Gene3D" id="3.40.50.1000">
    <property type="entry name" value="HAD superfamily/HAD-like"/>
    <property type="match status" value="1"/>
</dbReference>
<comment type="function">
    <text evidence="1">Essential component of the TIM23 complex, a complex that mediates the translocation of transit peptide-containing proteins across the mitochondrial inner membrane.</text>
</comment>
<feature type="compositionally biased region" description="Basic and acidic residues" evidence="2">
    <location>
        <begin position="267"/>
        <end position="276"/>
    </location>
</feature>
<gene>
    <name evidence="4" type="ORF">H4R18_000438</name>
</gene>
<evidence type="ECO:0000256" key="1">
    <source>
        <dbReference type="RuleBase" id="RU365079"/>
    </source>
</evidence>
<evidence type="ECO:0000313" key="5">
    <source>
        <dbReference type="Proteomes" id="UP001140217"/>
    </source>
</evidence>
<feature type="domain" description="FCP1 homology" evidence="3">
    <location>
        <begin position="47"/>
        <end position="235"/>
    </location>
</feature>
<organism evidence="4 5">
    <name type="scientific">Coemansia javaensis</name>
    <dbReference type="NCBI Taxonomy" id="2761396"/>
    <lineage>
        <taxon>Eukaryota</taxon>
        <taxon>Fungi</taxon>
        <taxon>Fungi incertae sedis</taxon>
        <taxon>Zoopagomycota</taxon>
        <taxon>Kickxellomycotina</taxon>
        <taxon>Kickxellomycetes</taxon>
        <taxon>Kickxellales</taxon>
        <taxon>Kickxellaceae</taxon>
        <taxon>Coemansia</taxon>
    </lineage>
</organism>
<dbReference type="Pfam" id="PF03031">
    <property type="entry name" value="NIF"/>
    <property type="match status" value="1"/>
</dbReference>
<keyword evidence="1" id="KW-0811">Translocation</keyword>
<evidence type="ECO:0000259" key="3">
    <source>
        <dbReference type="PROSITE" id="PS50969"/>
    </source>
</evidence>
<dbReference type="AlphaFoldDB" id="A0A9W8HJT5"/>
<dbReference type="PANTHER" id="PTHR12210">
    <property type="entry name" value="DULLARD PROTEIN PHOSPHATASE"/>
    <property type="match status" value="1"/>
</dbReference>
<dbReference type="PROSITE" id="PS50969">
    <property type="entry name" value="FCP1"/>
    <property type="match status" value="1"/>
</dbReference>
<protein>
    <recommendedName>
        <fullName evidence="1">Mitochondrial import inner membrane translocase subunit TIM50</fullName>
    </recommendedName>
</protein>
<name>A0A9W8HJT5_9FUNG</name>
<dbReference type="OrthoDB" id="1711508at2759"/>
<dbReference type="InterPro" id="IPR036412">
    <property type="entry name" value="HAD-like_sf"/>
</dbReference>
<dbReference type="EMBL" id="JANBUL010000009">
    <property type="protein sequence ID" value="KAJ2785622.1"/>
    <property type="molecule type" value="Genomic_DNA"/>
</dbReference>
<dbReference type="GO" id="GO:0015031">
    <property type="term" value="P:protein transport"/>
    <property type="evidence" value="ECO:0007669"/>
    <property type="project" value="UniProtKB-KW"/>
</dbReference>
<dbReference type="InterPro" id="IPR050365">
    <property type="entry name" value="TIM50"/>
</dbReference>
<dbReference type="SUPFAM" id="SSF56784">
    <property type="entry name" value="HAD-like"/>
    <property type="match status" value="1"/>
</dbReference>
<keyword evidence="1" id="KW-0809">Transit peptide</keyword>
<feature type="region of interest" description="Disordered" evidence="2">
    <location>
        <begin position="257"/>
        <end position="276"/>
    </location>
</feature>
<reference evidence="4" key="1">
    <citation type="submission" date="2022-07" db="EMBL/GenBank/DDBJ databases">
        <title>Phylogenomic reconstructions and comparative analyses of Kickxellomycotina fungi.</title>
        <authorList>
            <person name="Reynolds N.K."/>
            <person name="Stajich J.E."/>
            <person name="Barry K."/>
            <person name="Grigoriev I.V."/>
            <person name="Crous P."/>
            <person name="Smith M.E."/>
        </authorList>
    </citation>
    <scope>NUCLEOTIDE SEQUENCE</scope>
    <source>
        <strain evidence="4">NBRC 105414</strain>
    </source>
</reference>
<dbReference type="GO" id="GO:0005744">
    <property type="term" value="C:TIM23 mitochondrial import inner membrane translocase complex"/>
    <property type="evidence" value="ECO:0007669"/>
    <property type="project" value="UniProtKB-UniRule"/>
</dbReference>
<sequence>MPILVLDRQRPWRQRGPRTDQHVFLDVGGRAWSDSWAMADYAANERRTQHKQLIVLDLNGTLLHRTARNKGRRKGYARPYLDEFLQFALDHFAVMVWSSAQPQSIREMLAKLMSPYSSRFVRVWDRRFCELDRPYFEKAACVKDLRRISDGFTLDESPYRDIYGPPEGYTGTCADAKGRWALDNIIIVDDSATKIERNPANHILVSTFADPAARKSDGTPADDDLLRLKQYLEGYVERRDTLPSLLAYLEETPWLQFRGSQPSTGQEQDHQSAIRA</sequence>
<dbReference type="InterPro" id="IPR023214">
    <property type="entry name" value="HAD_sf"/>
</dbReference>
<keyword evidence="1" id="KW-0653">Protein transport</keyword>
<evidence type="ECO:0000256" key="2">
    <source>
        <dbReference type="SAM" id="MobiDB-lite"/>
    </source>
</evidence>
<dbReference type="SMART" id="SM00577">
    <property type="entry name" value="CPDc"/>
    <property type="match status" value="1"/>
</dbReference>
<evidence type="ECO:0000313" key="4">
    <source>
        <dbReference type="EMBL" id="KAJ2785622.1"/>
    </source>
</evidence>